<feature type="domain" description="Ketoreductase" evidence="3">
    <location>
        <begin position="7"/>
        <end position="190"/>
    </location>
</feature>
<dbReference type="SUPFAM" id="SSF51735">
    <property type="entry name" value="NAD(P)-binding Rossmann-fold domains"/>
    <property type="match status" value="1"/>
</dbReference>
<dbReference type="SMART" id="SM00822">
    <property type="entry name" value="PKS_KR"/>
    <property type="match status" value="1"/>
</dbReference>
<evidence type="ECO:0000256" key="2">
    <source>
        <dbReference type="ARBA" id="ARBA00023002"/>
    </source>
</evidence>
<organism evidence="4 5">
    <name type="scientific">Roseiconus nitratireducens</name>
    <dbReference type="NCBI Taxonomy" id="2605748"/>
    <lineage>
        <taxon>Bacteria</taxon>
        <taxon>Pseudomonadati</taxon>
        <taxon>Planctomycetota</taxon>
        <taxon>Planctomycetia</taxon>
        <taxon>Pirellulales</taxon>
        <taxon>Pirellulaceae</taxon>
        <taxon>Roseiconus</taxon>
    </lineage>
</organism>
<dbReference type="Gene3D" id="3.40.50.720">
    <property type="entry name" value="NAD(P)-binding Rossmann-like Domain"/>
    <property type="match status" value="1"/>
</dbReference>
<dbReference type="AlphaFoldDB" id="A0A5M6D794"/>
<evidence type="ECO:0000259" key="3">
    <source>
        <dbReference type="SMART" id="SM00822"/>
    </source>
</evidence>
<proteinExistence type="inferred from homology"/>
<dbReference type="InterPro" id="IPR057326">
    <property type="entry name" value="KR_dom"/>
</dbReference>
<dbReference type="Proteomes" id="UP000324479">
    <property type="component" value="Unassembled WGS sequence"/>
</dbReference>
<evidence type="ECO:0000256" key="1">
    <source>
        <dbReference type="ARBA" id="ARBA00006484"/>
    </source>
</evidence>
<comment type="caution">
    <text evidence="4">The sequence shown here is derived from an EMBL/GenBank/DDBJ whole genome shotgun (WGS) entry which is preliminary data.</text>
</comment>
<dbReference type="InterPro" id="IPR002347">
    <property type="entry name" value="SDR_fam"/>
</dbReference>
<dbReference type="PRINTS" id="PR00080">
    <property type="entry name" value="SDRFAMILY"/>
</dbReference>
<dbReference type="PRINTS" id="PR00081">
    <property type="entry name" value="GDHRDH"/>
</dbReference>
<evidence type="ECO:0000313" key="4">
    <source>
        <dbReference type="EMBL" id="KAA5543253.1"/>
    </source>
</evidence>
<dbReference type="EMBL" id="VWOX01000006">
    <property type="protein sequence ID" value="KAA5543253.1"/>
    <property type="molecule type" value="Genomic_DNA"/>
</dbReference>
<dbReference type="RefSeq" id="WP_150076918.1">
    <property type="nucleotide sequence ID" value="NZ_VWOX01000006.1"/>
</dbReference>
<evidence type="ECO:0000313" key="5">
    <source>
        <dbReference type="Proteomes" id="UP000324479"/>
    </source>
</evidence>
<dbReference type="PANTHER" id="PTHR43669">
    <property type="entry name" value="5-KETO-D-GLUCONATE 5-REDUCTASE"/>
    <property type="match status" value="1"/>
</dbReference>
<protein>
    <submittedName>
        <fullName evidence="4">SDR family oxidoreductase</fullName>
    </submittedName>
</protein>
<reference evidence="4 5" key="1">
    <citation type="submission" date="2019-08" db="EMBL/GenBank/DDBJ databases">
        <authorList>
            <person name="Dhanesh K."/>
            <person name="Kumar G."/>
            <person name="Sasikala C."/>
            <person name="Venkata Ramana C."/>
        </authorList>
    </citation>
    <scope>NUCLEOTIDE SEQUENCE [LARGE SCALE GENOMIC DNA]</scope>
    <source>
        <strain evidence="4 5">JC645</strain>
    </source>
</reference>
<keyword evidence="5" id="KW-1185">Reference proteome</keyword>
<dbReference type="GO" id="GO:0016491">
    <property type="term" value="F:oxidoreductase activity"/>
    <property type="evidence" value="ECO:0007669"/>
    <property type="project" value="UniProtKB-KW"/>
</dbReference>
<sequence>MFQLTDRRVLITGGTQGVGAEIAIALAKAGADVLLVGLQHDQAAEQTLADCRQQGVKADLLTVDLSQSPDRYVDDLITRAEKTLPGIDTLINNAGTYVDVGFLEMDLQRYQRTMNLNVTAGYFLTQAFAKRWVAEKVNGRVLFTGSINGLLAEPDHTAYDTSKGAVAAMVRSLCVSLAPHGIRVNSIAPGLVRTPLTNTVLDQDNGLLEWMQLHTPNGQVPPPEVCAGAAVFLLSDEASHIHGQTLYVDGGMSVWQQPDPPADHP</sequence>
<keyword evidence="2" id="KW-0560">Oxidoreductase</keyword>
<gene>
    <name evidence="4" type="ORF">FYK55_13335</name>
</gene>
<dbReference type="CDD" id="cd05233">
    <property type="entry name" value="SDR_c"/>
    <property type="match status" value="1"/>
</dbReference>
<comment type="similarity">
    <text evidence="1">Belongs to the short-chain dehydrogenases/reductases (SDR) family.</text>
</comment>
<dbReference type="Pfam" id="PF13561">
    <property type="entry name" value="adh_short_C2"/>
    <property type="match status" value="1"/>
</dbReference>
<name>A0A5M6D794_9BACT</name>
<dbReference type="FunFam" id="3.40.50.720:FF:000084">
    <property type="entry name" value="Short-chain dehydrogenase reductase"/>
    <property type="match status" value="1"/>
</dbReference>
<accession>A0A5M6D794</accession>
<dbReference type="InterPro" id="IPR036291">
    <property type="entry name" value="NAD(P)-bd_dom_sf"/>
</dbReference>
<dbReference type="PANTHER" id="PTHR43669:SF3">
    <property type="entry name" value="ALCOHOL DEHYDROGENASE, PUTATIVE (AFU_ORTHOLOGUE AFUA_3G03445)-RELATED"/>
    <property type="match status" value="1"/>
</dbReference>